<dbReference type="AlphaFoldDB" id="A0A1X2D2K0"/>
<dbReference type="OrthoDB" id="8779526at2"/>
<dbReference type="RefSeq" id="WP_085250053.1">
    <property type="nucleotide sequence ID" value="NZ_CAJMWI010000001.1"/>
</dbReference>
<dbReference type="GeneID" id="93493475"/>
<dbReference type="Proteomes" id="UP000193087">
    <property type="component" value="Unassembled WGS sequence"/>
</dbReference>
<sequence>MPDHPTDLFHDVATTALTQPGVATGTMMGFPCLRVGGAFFASCDHRTGDLIVKLPRHRVEQLIDAGRGKPFAPAGRTFREWVLIDDRDEARWVGLIDEARRFVSGQS</sequence>
<gene>
    <name evidence="1" type="ORF">AWC22_16290</name>
</gene>
<evidence type="ECO:0008006" key="3">
    <source>
        <dbReference type="Google" id="ProtNLM"/>
    </source>
</evidence>
<name>A0A1X2D2K0_9MYCO</name>
<dbReference type="EMBL" id="LQPQ01000051">
    <property type="protein sequence ID" value="ORW82368.1"/>
    <property type="molecule type" value="Genomic_DNA"/>
</dbReference>
<proteinExistence type="predicted"/>
<dbReference type="STRING" id="486698.AWC22_16290"/>
<keyword evidence="2" id="KW-1185">Reference proteome</keyword>
<reference evidence="1 2" key="1">
    <citation type="submission" date="2016-01" db="EMBL/GenBank/DDBJ databases">
        <title>The new phylogeny of the genus Mycobacterium.</title>
        <authorList>
            <person name="Tarcisio F."/>
            <person name="Conor M."/>
            <person name="Antonella G."/>
            <person name="Elisabetta G."/>
            <person name="Giulia F.S."/>
            <person name="Sara T."/>
            <person name="Anna F."/>
            <person name="Clotilde B."/>
            <person name="Roberto B."/>
            <person name="Veronica D.S."/>
            <person name="Fabio R."/>
            <person name="Monica P."/>
            <person name="Olivier J."/>
            <person name="Enrico T."/>
            <person name="Nicola S."/>
        </authorList>
    </citation>
    <scope>NUCLEOTIDE SEQUENCE [LARGE SCALE GENOMIC DNA]</scope>
    <source>
        <strain evidence="1 2">DSM 45176</strain>
    </source>
</reference>
<organism evidence="1 2">
    <name type="scientific">Mycobacterium riyadhense</name>
    <dbReference type="NCBI Taxonomy" id="486698"/>
    <lineage>
        <taxon>Bacteria</taxon>
        <taxon>Bacillati</taxon>
        <taxon>Actinomycetota</taxon>
        <taxon>Actinomycetes</taxon>
        <taxon>Mycobacteriales</taxon>
        <taxon>Mycobacteriaceae</taxon>
        <taxon>Mycobacterium</taxon>
    </lineage>
</organism>
<accession>A0A1X2D2K0</accession>
<protein>
    <recommendedName>
        <fullName evidence="3">TfoX N-terminal domain-containing protein</fullName>
    </recommendedName>
</protein>
<comment type="caution">
    <text evidence="1">The sequence shown here is derived from an EMBL/GenBank/DDBJ whole genome shotgun (WGS) entry which is preliminary data.</text>
</comment>
<evidence type="ECO:0000313" key="1">
    <source>
        <dbReference type="EMBL" id="ORW82368.1"/>
    </source>
</evidence>
<evidence type="ECO:0000313" key="2">
    <source>
        <dbReference type="Proteomes" id="UP000193087"/>
    </source>
</evidence>